<evidence type="ECO:0000313" key="6">
    <source>
        <dbReference type="EMBL" id="QFQ32638.1"/>
    </source>
</evidence>
<evidence type="ECO:0000256" key="3">
    <source>
        <dbReference type="ARBA" id="ARBA00023125"/>
    </source>
</evidence>
<dbReference type="RefSeq" id="WP_158347935.1">
    <property type="nucleotide sequence ID" value="NZ_CP042427.1"/>
</dbReference>
<evidence type="ECO:0000256" key="2">
    <source>
        <dbReference type="ARBA" id="ARBA00022490"/>
    </source>
</evidence>
<keyword evidence="5" id="KW-0175">Coiled coil</keyword>
<proteinExistence type="inferred from homology"/>
<comment type="subunit">
    <text evidence="1 4">Homodimer.</text>
</comment>
<evidence type="ECO:0000256" key="1">
    <source>
        <dbReference type="ARBA" id="ARBA00011738"/>
    </source>
</evidence>
<comment type="function">
    <text evidence="4">Binds to DNA and alters its conformation. May be involved in regulation of gene expression, nucleoid organization and DNA protection.</text>
</comment>
<dbReference type="EMBL" id="CP042427">
    <property type="protein sequence ID" value="QFQ32638.1"/>
    <property type="molecule type" value="Genomic_DNA"/>
</dbReference>
<dbReference type="PIRSF" id="PIRSF004555">
    <property type="entry name" value="UCP004555"/>
    <property type="match status" value="1"/>
</dbReference>
<comment type="similarity">
    <text evidence="4">Belongs to the YbaB/EbfC family.</text>
</comment>
<evidence type="ECO:0000256" key="5">
    <source>
        <dbReference type="SAM" id="Coils"/>
    </source>
</evidence>
<dbReference type="GO" id="GO:0005829">
    <property type="term" value="C:cytosol"/>
    <property type="evidence" value="ECO:0007669"/>
    <property type="project" value="TreeGrafter"/>
</dbReference>
<dbReference type="AlphaFoldDB" id="A0A5J6ZD19"/>
<dbReference type="GO" id="GO:0003677">
    <property type="term" value="F:DNA binding"/>
    <property type="evidence" value="ECO:0007669"/>
    <property type="project" value="UniProtKB-UniRule"/>
</dbReference>
<sequence>MFSKGGLGNLMKQAQQMQEKMAKIQEEIAKMEVTGEAGAGLVKVTINGSHNCRRVEIDPSLLKDNDKDMLEDLAAAAFNDAARRISEVQKKKMSNISTGMQLPSGFNMPI</sequence>
<accession>A0A5J6ZD19</accession>
<feature type="coiled-coil region" evidence="5">
    <location>
        <begin position="7"/>
        <end position="34"/>
    </location>
</feature>
<keyword evidence="3 4" id="KW-0238">DNA-binding</keyword>
<dbReference type="PANTHER" id="PTHR33449:SF1">
    <property type="entry name" value="NUCLEOID-ASSOCIATED PROTEIN YBAB"/>
    <property type="match status" value="1"/>
</dbReference>
<dbReference type="Pfam" id="PF02575">
    <property type="entry name" value="YbaB_DNA_bd"/>
    <property type="match status" value="1"/>
</dbReference>
<dbReference type="PANTHER" id="PTHR33449">
    <property type="entry name" value="NUCLEOID-ASSOCIATED PROTEIN YBAB"/>
    <property type="match status" value="1"/>
</dbReference>
<dbReference type="FunFam" id="3.30.1310.10:FF:000001">
    <property type="entry name" value="Nucleoid-associated protein YbaB"/>
    <property type="match status" value="1"/>
</dbReference>
<dbReference type="NCBIfam" id="TIGR00103">
    <property type="entry name" value="DNA_YbaB_EbfC"/>
    <property type="match status" value="1"/>
</dbReference>
<name>A0A5J6ZD19_9GAMM</name>
<organism evidence="6 7">
    <name type="scientific">Buchnera aphidicola</name>
    <name type="common">Aphis fabae</name>
    <dbReference type="NCBI Taxonomy" id="571430"/>
    <lineage>
        <taxon>Bacteria</taxon>
        <taxon>Pseudomonadati</taxon>
        <taxon>Pseudomonadota</taxon>
        <taxon>Gammaproteobacteria</taxon>
        <taxon>Enterobacterales</taxon>
        <taxon>Erwiniaceae</taxon>
        <taxon>Buchnera</taxon>
    </lineage>
</organism>
<comment type="subcellular location">
    <subcellularLocation>
        <location evidence="4">Cytoplasm</location>
        <location evidence="4">Nucleoid</location>
    </subcellularLocation>
</comment>
<dbReference type="Proteomes" id="UP000325981">
    <property type="component" value="Chromosome"/>
</dbReference>
<gene>
    <name evidence="6" type="ORF">FQV33_01390</name>
</gene>
<dbReference type="InterPro" id="IPR004401">
    <property type="entry name" value="YbaB/EbfC"/>
</dbReference>
<evidence type="ECO:0000313" key="7">
    <source>
        <dbReference type="Proteomes" id="UP000325981"/>
    </source>
</evidence>
<dbReference type="Gene3D" id="3.30.1310.10">
    <property type="entry name" value="Nucleoid-associated protein YbaB-like domain"/>
    <property type="match status" value="1"/>
</dbReference>
<dbReference type="GO" id="GO:0043590">
    <property type="term" value="C:bacterial nucleoid"/>
    <property type="evidence" value="ECO:0007669"/>
    <property type="project" value="UniProtKB-UniRule"/>
</dbReference>
<dbReference type="HAMAP" id="MF_00274">
    <property type="entry name" value="DNA_YbaB_EbfC"/>
    <property type="match status" value="1"/>
</dbReference>
<dbReference type="OrthoDB" id="9808738at2"/>
<dbReference type="SUPFAM" id="SSF82607">
    <property type="entry name" value="YbaB-like"/>
    <property type="match status" value="1"/>
</dbReference>
<dbReference type="InterPro" id="IPR036894">
    <property type="entry name" value="YbaB-like_sf"/>
</dbReference>
<evidence type="ECO:0000256" key="4">
    <source>
        <dbReference type="HAMAP-Rule" id="MF_00274"/>
    </source>
</evidence>
<keyword evidence="2 4" id="KW-0963">Cytoplasm</keyword>
<protein>
    <recommendedName>
        <fullName evidence="4">Nucleoid-associated protein FQV33_01390</fullName>
    </recommendedName>
</protein>
<reference evidence="6 7" key="1">
    <citation type="submission" date="2019-07" db="EMBL/GenBank/DDBJ databases">
        <title>Buchnera limit thermal tolerance of host aphids.</title>
        <authorList>
            <person name="Zhang B."/>
            <person name="Moran N."/>
        </authorList>
    </citation>
    <scope>NUCLEOTIDE SEQUENCE [LARGE SCALE GENOMIC DNA]</scope>
    <source>
        <strain evidence="6 7">Afa-UT1</strain>
    </source>
</reference>